<dbReference type="Proteomes" id="UP000534186">
    <property type="component" value="Unassembled WGS sequence"/>
</dbReference>
<dbReference type="Gene3D" id="3.40.50.300">
    <property type="entry name" value="P-loop containing nucleotide triphosphate hydrolases"/>
    <property type="match status" value="1"/>
</dbReference>
<dbReference type="SUPFAM" id="SSF52540">
    <property type="entry name" value="P-loop containing nucleoside triphosphate hydrolases"/>
    <property type="match status" value="1"/>
</dbReference>
<comment type="caution">
    <text evidence="7">The sequence shown here is derived from an EMBL/GenBank/DDBJ whole genome shotgun (WGS) entry which is preliminary data.</text>
</comment>
<keyword evidence="3 6" id="KW-0436">Ligase</keyword>
<dbReference type="InterPro" id="IPR000559">
    <property type="entry name" value="Formate_THF_ligase"/>
</dbReference>
<dbReference type="GO" id="GO:0004329">
    <property type="term" value="F:formate-tetrahydrofolate ligase activity"/>
    <property type="evidence" value="ECO:0007669"/>
    <property type="project" value="UniProtKB-UniRule"/>
</dbReference>
<evidence type="ECO:0000313" key="8">
    <source>
        <dbReference type="Proteomes" id="UP000534186"/>
    </source>
</evidence>
<proteinExistence type="inferred from homology"/>
<feature type="binding site" evidence="6">
    <location>
        <begin position="57"/>
        <end position="64"/>
    </location>
    <ligand>
        <name>ATP</name>
        <dbReference type="ChEBI" id="CHEBI:30616"/>
    </ligand>
</feature>
<comment type="pathway">
    <text evidence="1 6">One-carbon metabolism; tetrahydrofolate interconversion.</text>
</comment>
<accession>A0A7Y9NR23</accession>
<protein>
    <recommendedName>
        <fullName evidence="6">Formate--tetrahydrofolate ligase</fullName>
        <ecNumber evidence="6">6.3.4.3</ecNumber>
    </recommendedName>
    <alternativeName>
        <fullName evidence="6">Formyltetrahydrofolate synthetase</fullName>
        <shortName evidence="6">FHS</shortName>
        <shortName evidence="6">FTHFS</shortName>
    </alternativeName>
</protein>
<evidence type="ECO:0000256" key="5">
    <source>
        <dbReference type="ARBA" id="ARBA00022840"/>
    </source>
</evidence>
<name>A0A7Y9NR23_9BACT</name>
<keyword evidence="5 6" id="KW-0067">ATP-binding</keyword>
<reference evidence="7 8" key="1">
    <citation type="submission" date="2020-07" db="EMBL/GenBank/DDBJ databases">
        <title>Genomic Encyclopedia of Type Strains, Phase IV (KMG-V): Genome sequencing to study the core and pangenomes of soil and plant-associated prokaryotes.</title>
        <authorList>
            <person name="Whitman W."/>
        </authorList>
    </citation>
    <scope>NUCLEOTIDE SEQUENCE [LARGE SCALE GENOMIC DNA]</scope>
    <source>
        <strain evidence="7 8">M8UP30</strain>
    </source>
</reference>
<dbReference type="UniPathway" id="UPA00193"/>
<evidence type="ECO:0000256" key="1">
    <source>
        <dbReference type="ARBA" id="ARBA00004777"/>
    </source>
</evidence>
<dbReference type="GO" id="GO:0005524">
    <property type="term" value="F:ATP binding"/>
    <property type="evidence" value="ECO:0007669"/>
    <property type="project" value="UniProtKB-UniRule"/>
</dbReference>
<organism evidence="7 8">
    <name type="scientific">Tunturiibacter lichenicola</name>
    <dbReference type="NCBI Taxonomy" id="2051959"/>
    <lineage>
        <taxon>Bacteria</taxon>
        <taxon>Pseudomonadati</taxon>
        <taxon>Acidobacteriota</taxon>
        <taxon>Terriglobia</taxon>
        <taxon>Terriglobales</taxon>
        <taxon>Acidobacteriaceae</taxon>
        <taxon>Tunturiibacter</taxon>
    </lineage>
</organism>
<evidence type="ECO:0000256" key="3">
    <source>
        <dbReference type="ARBA" id="ARBA00022598"/>
    </source>
</evidence>
<dbReference type="NCBIfam" id="NF010030">
    <property type="entry name" value="PRK13505.1"/>
    <property type="match status" value="1"/>
</dbReference>
<dbReference type="EMBL" id="JACCCV010000002">
    <property type="protein sequence ID" value="NYF53747.1"/>
    <property type="molecule type" value="Genomic_DNA"/>
</dbReference>
<dbReference type="HAMAP" id="MF_01543">
    <property type="entry name" value="FTHFS"/>
    <property type="match status" value="1"/>
</dbReference>
<comment type="catalytic activity">
    <reaction evidence="6">
        <text>(6S)-5,6,7,8-tetrahydrofolate + formate + ATP = (6R)-10-formyltetrahydrofolate + ADP + phosphate</text>
        <dbReference type="Rhea" id="RHEA:20221"/>
        <dbReference type="ChEBI" id="CHEBI:15740"/>
        <dbReference type="ChEBI" id="CHEBI:30616"/>
        <dbReference type="ChEBI" id="CHEBI:43474"/>
        <dbReference type="ChEBI" id="CHEBI:57453"/>
        <dbReference type="ChEBI" id="CHEBI:195366"/>
        <dbReference type="ChEBI" id="CHEBI:456216"/>
        <dbReference type="EC" id="6.3.4.3"/>
    </reaction>
</comment>
<evidence type="ECO:0000256" key="6">
    <source>
        <dbReference type="HAMAP-Rule" id="MF_01543"/>
    </source>
</evidence>
<dbReference type="FunFam" id="3.10.410.10:FF:000001">
    <property type="entry name" value="Putative formate--tetrahydrofolate ligase"/>
    <property type="match status" value="1"/>
</dbReference>
<evidence type="ECO:0000256" key="4">
    <source>
        <dbReference type="ARBA" id="ARBA00022741"/>
    </source>
</evidence>
<keyword evidence="2 6" id="KW-0554">One-carbon metabolism</keyword>
<evidence type="ECO:0000256" key="2">
    <source>
        <dbReference type="ARBA" id="ARBA00022563"/>
    </source>
</evidence>
<dbReference type="PROSITE" id="PS00721">
    <property type="entry name" value="FTHFS_1"/>
    <property type="match status" value="1"/>
</dbReference>
<gene>
    <name evidence="6" type="primary">fhs</name>
    <name evidence="7" type="ORF">HDF12_004146</name>
</gene>
<dbReference type="GO" id="GO:0035999">
    <property type="term" value="P:tetrahydrofolate interconversion"/>
    <property type="evidence" value="ECO:0007669"/>
    <property type="project" value="UniProtKB-UniRule"/>
</dbReference>
<dbReference type="InterPro" id="IPR020628">
    <property type="entry name" value="Formate_THF_ligase_CS"/>
</dbReference>
<dbReference type="EC" id="6.3.4.3" evidence="6"/>
<keyword evidence="4 6" id="KW-0547">Nucleotide-binding</keyword>
<dbReference type="AlphaFoldDB" id="A0A7Y9NR23"/>
<sequence length="538" mass="56964">MTKDLLPIEAIVEKLNLPEKYVERLGRYGAKLTLDLLDDPTFPVRGKFILVTATTPTLSGEGKTVTSIGLVQGLEKIGKKAIITSREPSLGPVFGMKGGAAGGGRSQVEPAEKINLHFHGDFHAITSAHNLLAALIDSHLFHGNPLELDPDAVTWPRTLDMNDRALRHIIVQAGGKRDGANRHTGFLITAASEIMAIMTLATSREDLRTRLGRIVIGATRAGKPVLAEDLKATGPMMALLNEAILPNLVQTTEGTPALVHCGPFANIAHGTSSVLSQQMGLRLADYVVNETGFASDLGFEKYMDIVMPSSGIKPSAAVLVTTVQSVRNQGAGDLEAGFENLKKHIAIVRGFNLPAIVAINRFPNDTEEELKFLEKYCEAQGAAFALSEAFAKGGAGATALAEKVVSVIDANPNVVPTSTYAPGASALEKIIAVAQKVYGAANVKLTPQAEEKLARFTRWGYGALPVCIAKTQYSLTDDPKLMGAPTGWTLHISDVVLSAGAGFLVVISGSMMLMPGLPKSSRAMDINVNAAGEITGMS</sequence>
<dbReference type="InterPro" id="IPR027417">
    <property type="entry name" value="P-loop_NTPase"/>
</dbReference>
<dbReference type="Gene3D" id="3.10.410.10">
    <property type="entry name" value="Formyltetrahydrofolate synthetase, domain 3"/>
    <property type="match status" value="1"/>
</dbReference>
<dbReference type="Gene3D" id="3.30.1510.10">
    <property type="entry name" value="Domain 2, N(10)-formyltetrahydrofolate synthetase"/>
    <property type="match status" value="1"/>
</dbReference>
<evidence type="ECO:0000313" key="7">
    <source>
        <dbReference type="EMBL" id="NYF53747.1"/>
    </source>
</evidence>
<dbReference type="Pfam" id="PF01268">
    <property type="entry name" value="FTHFS"/>
    <property type="match status" value="1"/>
</dbReference>
<comment type="similarity">
    <text evidence="6">Belongs to the formate--tetrahydrofolate ligase family.</text>
</comment>